<dbReference type="EMBL" id="BK015918">
    <property type="protein sequence ID" value="DAF85178.1"/>
    <property type="molecule type" value="Genomic_DNA"/>
</dbReference>
<organism evidence="2">
    <name type="scientific">Siphoviridae sp. ctxdc10</name>
    <dbReference type="NCBI Taxonomy" id="2825740"/>
    <lineage>
        <taxon>Viruses</taxon>
        <taxon>Duplodnaviria</taxon>
        <taxon>Heunggongvirae</taxon>
        <taxon>Uroviricota</taxon>
        <taxon>Caudoviricetes</taxon>
    </lineage>
</organism>
<protein>
    <submittedName>
        <fullName evidence="2">Uncharacterized protein</fullName>
    </submittedName>
</protein>
<proteinExistence type="predicted"/>
<evidence type="ECO:0000256" key="1">
    <source>
        <dbReference type="SAM" id="MobiDB-lite"/>
    </source>
</evidence>
<accession>A0A8S5TSI5</accession>
<evidence type="ECO:0000313" key="2">
    <source>
        <dbReference type="EMBL" id="DAF85178.1"/>
    </source>
</evidence>
<feature type="region of interest" description="Disordered" evidence="1">
    <location>
        <begin position="1"/>
        <end position="22"/>
    </location>
</feature>
<reference evidence="2" key="1">
    <citation type="journal article" date="2021" name="Proc. Natl. Acad. Sci. U.S.A.">
        <title>A Catalog of Tens of Thousands of Viruses from Human Metagenomes Reveals Hidden Associations with Chronic Diseases.</title>
        <authorList>
            <person name="Tisza M.J."/>
            <person name="Buck C.B."/>
        </authorList>
    </citation>
    <scope>NUCLEOTIDE SEQUENCE</scope>
    <source>
        <strain evidence="2">Ctxdc10</strain>
    </source>
</reference>
<name>A0A8S5TSI5_9CAUD</name>
<sequence length="49" mass="5479">MRERPAQAPKLRRHERRGSPGQISALLCPDGFDRLSGLNCGLTHTFFQG</sequence>